<evidence type="ECO:0000313" key="2">
    <source>
        <dbReference type="Proteomes" id="UP000004756"/>
    </source>
</evidence>
<evidence type="ECO:0000313" key="1">
    <source>
        <dbReference type="EMBL" id="EEG54972.1"/>
    </source>
</evidence>
<accession>C0D120</accession>
<protein>
    <submittedName>
        <fullName evidence="1">Uncharacterized protein</fullName>
    </submittedName>
</protein>
<reference evidence="1 2" key="2">
    <citation type="submission" date="2009-02" db="EMBL/GenBank/DDBJ databases">
        <title>Draft genome sequence of Clostridium asparagiforme (DSM 15981).</title>
        <authorList>
            <person name="Sudarsanam P."/>
            <person name="Ley R."/>
            <person name="Guruge J."/>
            <person name="Turnbaugh P.J."/>
            <person name="Mahowald M."/>
            <person name="Liep D."/>
            <person name="Gordon J."/>
        </authorList>
    </citation>
    <scope>NUCLEOTIDE SEQUENCE [LARGE SCALE GENOMIC DNA]</scope>
    <source>
        <strain evidence="1 2">DSM 15981</strain>
    </source>
</reference>
<proteinExistence type="predicted"/>
<dbReference type="AlphaFoldDB" id="C0D120"/>
<gene>
    <name evidence="1" type="ORF">CLOSTASPAR_02957</name>
</gene>
<sequence>MRLRGMLLWGYGEQPYNCHPERMVSYLKDDADLWIERIRAD</sequence>
<dbReference type="HOGENOM" id="CLU_3267800_0_0_9"/>
<organism evidence="1 2">
    <name type="scientific">[Clostridium] asparagiforme DSM 15981</name>
    <dbReference type="NCBI Taxonomy" id="518636"/>
    <lineage>
        <taxon>Bacteria</taxon>
        <taxon>Bacillati</taxon>
        <taxon>Bacillota</taxon>
        <taxon>Clostridia</taxon>
        <taxon>Lachnospirales</taxon>
        <taxon>Lachnospiraceae</taxon>
        <taxon>Enterocloster</taxon>
    </lineage>
</organism>
<keyword evidence="2" id="KW-1185">Reference proteome</keyword>
<dbReference type="EMBL" id="ACCJ01000199">
    <property type="protein sequence ID" value="EEG54972.1"/>
    <property type="molecule type" value="Genomic_DNA"/>
</dbReference>
<dbReference type="Proteomes" id="UP000004756">
    <property type="component" value="Unassembled WGS sequence"/>
</dbReference>
<reference evidence="1 2" key="1">
    <citation type="submission" date="2009-01" db="EMBL/GenBank/DDBJ databases">
        <authorList>
            <person name="Fulton L."/>
            <person name="Clifton S."/>
            <person name="Fulton B."/>
            <person name="Xu J."/>
            <person name="Minx P."/>
            <person name="Pepin K.H."/>
            <person name="Johnson M."/>
            <person name="Bhonagiri V."/>
            <person name="Nash W.E."/>
            <person name="Mardis E.R."/>
            <person name="Wilson R.K."/>
        </authorList>
    </citation>
    <scope>NUCLEOTIDE SEQUENCE [LARGE SCALE GENOMIC DNA]</scope>
    <source>
        <strain evidence="1 2">DSM 15981</strain>
    </source>
</reference>
<name>C0D120_9FIRM</name>
<comment type="caution">
    <text evidence="1">The sequence shown here is derived from an EMBL/GenBank/DDBJ whole genome shotgun (WGS) entry which is preliminary data.</text>
</comment>